<dbReference type="InterPro" id="IPR024051">
    <property type="entry name" value="AICAR_Tfase_dup_dom_sf"/>
</dbReference>
<evidence type="ECO:0000256" key="1">
    <source>
        <dbReference type="ARBA" id="ARBA00004844"/>
    </source>
</evidence>
<dbReference type="SMART" id="SM00851">
    <property type="entry name" value="MGS"/>
    <property type="match status" value="1"/>
</dbReference>
<dbReference type="PANTHER" id="PTHR11692">
    <property type="entry name" value="BIFUNCTIONAL PURINE BIOSYNTHESIS PROTEIN PURH"/>
    <property type="match status" value="1"/>
</dbReference>
<dbReference type="InterPro" id="IPR036914">
    <property type="entry name" value="MGS-like_dom_sf"/>
</dbReference>
<dbReference type="RefSeq" id="WP_092086505.1">
    <property type="nucleotide sequence ID" value="NZ_FNEL01000056.1"/>
</dbReference>
<comment type="similarity">
    <text evidence="3 8">Belongs to the PurH family.</text>
</comment>
<dbReference type="GO" id="GO:0003937">
    <property type="term" value="F:IMP cyclohydrolase activity"/>
    <property type="evidence" value="ECO:0007669"/>
    <property type="project" value="UniProtKB-UniRule"/>
</dbReference>
<dbReference type="EC" id="3.5.4.10" evidence="8"/>
<dbReference type="Pfam" id="PF01808">
    <property type="entry name" value="AICARFT_IMPCHas"/>
    <property type="match status" value="1"/>
</dbReference>
<dbReference type="InterPro" id="IPR011607">
    <property type="entry name" value="MGS-like_dom"/>
</dbReference>
<evidence type="ECO:0000256" key="4">
    <source>
        <dbReference type="ARBA" id="ARBA00022679"/>
    </source>
</evidence>
<keyword evidence="11" id="KW-1185">Reference proteome</keyword>
<dbReference type="PROSITE" id="PS51855">
    <property type="entry name" value="MGS"/>
    <property type="match status" value="1"/>
</dbReference>
<comment type="pathway">
    <text evidence="2 8">Purine metabolism; IMP biosynthesis via de novo pathway; 5-formamido-1-(5-phospho-D-ribosyl)imidazole-4-carboxamide from 5-amino-1-(5-phospho-D-ribosyl)imidazole-4-carboxamide (10-formyl THF route): step 1/1.</text>
</comment>
<dbReference type="InterPro" id="IPR016193">
    <property type="entry name" value="Cytidine_deaminase-like"/>
</dbReference>
<dbReference type="NCBIfam" id="TIGR00355">
    <property type="entry name" value="purH"/>
    <property type="match status" value="1"/>
</dbReference>
<keyword evidence="6 8" id="KW-0378">Hydrolase</keyword>
<evidence type="ECO:0000256" key="8">
    <source>
        <dbReference type="HAMAP-Rule" id="MF_00139"/>
    </source>
</evidence>
<dbReference type="GO" id="GO:0006189">
    <property type="term" value="P:'de novo' IMP biosynthetic process"/>
    <property type="evidence" value="ECO:0007669"/>
    <property type="project" value="UniProtKB-UniRule"/>
</dbReference>
<dbReference type="PIRSF" id="PIRSF000414">
    <property type="entry name" value="AICARFT_IMPCHas"/>
    <property type="match status" value="1"/>
</dbReference>
<dbReference type="HAMAP" id="MF_00139">
    <property type="entry name" value="PurH"/>
    <property type="match status" value="1"/>
</dbReference>
<comment type="catalytic activity">
    <reaction evidence="8">
        <text>IMP + H2O = 5-formamido-1-(5-phospho-D-ribosyl)imidazole-4-carboxamide</text>
        <dbReference type="Rhea" id="RHEA:18445"/>
        <dbReference type="ChEBI" id="CHEBI:15377"/>
        <dbReference type="ChEBI" id="CHEBI:58053"/>
        <dbReference type="ChEBI" id="CHEBI:58467"/>
        <dbReference type="EC" id="3.5.4.10"/>
    </reaction>
</comment>
<dbReference type="Gene3D" id="3.40.50.1380">
    <property type="entry name" value="Methylglyoxal synthase-like domain"/>
    <property type="match status" value="1"/>
</dbReference>
<evidence type="ECO:0000256" key="5">
    <source>
        <dbReference type="ARBA" id="ARBA00022755"/>
    </source>
</evidence>
<evidence type="ECO:0000256" key="2">
    <source>
        <dbReference type="ARBA" id="ARBA00004954"/>
    </source>
</evidence>
<dbReference type="STRING" id="84521.SAMN04487994_10562"/>
<dbReference type="GO" id="GO:0004643">
    <property type="term" value="F:phosphoribosylaminoimidazolecarboxamide formyltransferase activity"/>
    <property type="evidence" value="ECO:0007669"/>
    <property type="project" value="UniProtKB-UniRule"/>
</dbReference>
<name>A0A1G8NTX6_9LACT</name>
<comment type="catalytic activity">
    <reaction evidence="8">
        <text>(6R)-10-formyltetrahydrofolate + 5-amino-1-(5-phospho-beta-D-ribosyl)imidazole-4-carboxamide = 5-formamido-1-(5-phospho-D-ribosyl)imidazole-4-carboxamide + (6S)-5,6,7,8-tetrahydrofolate</text>
        <dbReference type="Rhea" id="RHEA:22192"/>
        <dbReference type="ChEBI" id="CHEBI:57453"/>
        <dbReference type="ChEBI" id="CHEBI:58467"/>
        <dbReference type="ChEBI" id="CHEBI:58475"/>
        <dbReference type="ChEBI" id="CHEBI:195366"/>
        <dbReference type="EC" id="2.1.2.3"/>
    </reaction>
</comment>
<evidence type="ECO:0000259" key="9">
    <source>
        <dbReference type="PROSITE" id="PS51855"/>
    </source>
</evidence>
<keyword evidence="4 8" id="KW-0808">Transferase</keyword>
<dbReference type="GO" id="GO:0005829">
    <property type="term" value="C:cytosol"/>
    <property type="evidence" value="ECO:0007669"/>
    <property type="project" value="TreeGrafter"/>
</dbReference>
<keyword evidence="5 8" id="KW-0658">Purine biosynthesis</keyword>
<comment type="pathway">
    <text evidence="1 8">Purine metabolism; IMP biosynthesis via de novo pathway; IMP from 5-formamido-1-(5-phospho-D-ribosyl)imidazole-4-carboxamide: step 1/1.</text>
</comment>
<proteinExistence type="inferred from homology"/>
<feature type="domain" description="MGS-like" evidence="9">
    <location>
        <begin position="1"/>
        <end position="143"/>
    </location>
</feature>
<dbReference type="SMART" id="SM00798">
    <property type="entry name" value="AICARFT_IMPCHas"/>
    <property type="match status" value="1"/>
</dbReference>
<evidence type="ECO:0000256" key="6">
    <source>
        <dbReference type="ARBA" id="ARBA00022801"/>
    </source>
</evidence>
<dbReference type="SUPFAM" id="SSF52335">
    <property type="entry name" value="Methylglyoxal synthase-like"/>
    <property type="match status" value="1"/>
</dbReference>
<accession>A0A1G8NTX6</accession>
<dbReference type="UniPathway" id="UPA00074">
    <property type="reaction ID" value="UER00133"/>
</dbReference>
<dbReference type="FunFam" id="3.40.50.1380:FF:000001">
    <property type="entry name" value="Bifunctional purine biosynthesis protein PurH"/>
    <property type="match status" value="1"/>
</dbReference>
<evidence type="ECO:0000256" key="7">
    <source>
        <dbReference type="ARBA" id="ARBA00023268"/>
    </source>
</evidence>
<dbReference type="Proteomes" id="UP000235682">
    <property type="component" value="Unassembled WGS sequence"/>
</dbReference>
<dbReference type="Pfam" id="PF02142">
    <property type="entry name" value="MGS"/>
    <property type="match status" value="1"/>
</dbReference>
<evidence type="ECO:0000313" key="11">
    <source>
        <dbReference type="Proteomes" id="UP000235682"/>
    </source>
</evidence>
<dbReference type="AlphaFoldDB" id="A0A1G8NTX6"/>
<dbReference type="InterPro" id="IPR002695">
    <property type="entry name" value="PurH-like"/>
</dbReference>
<dbReference type="EC" id="2.1.2.3" evidence="8"/>
<comment type="caution">
    <text evidence="10">The sequence shown here is derived from an EMBL/GenBank/DDBJ whole genome shotgun (WGS) entry which is preliminary data.</text>
</comment>
<dbReference type="EMBL" id="PNHE01000008">
    <property type="protein sequence ID" value="PMC58687.1"/>
    <property type="molecule type" value="Genomic_DNA"/>
</dbReference>
<comment type="domain">
    <text evidence="8">The IMP cyclohydrolase activity resides in the N-terminal region.</text>
</comment>
<protein>
    <recommendedName>
        <fullName evidence="8">Bifunctional purine biosynthesis protein PurH</fullName>
    </recommendedName>
    <domain>
        <recommendedName>
            <fullName evidence="8">Phosphoribosylaminoimidazolecarboxamide formyltransferase</fullName>
            <ecNumber evidence="8">2.1.2.3</ecNumber>
        </recommendedName>
        <alternativeName>
            <fullName evidence="8">AICAR transformylase</fullName>
        </alternativeName>
    </domain>
    <domain>
        <recommendedName>
            <fullName evidence="8">IMP cyclohydrolase</fullName>
            <ecNumber evidence="8">3.5.4.10</ecNumber>
        </recommendedName>
        <alternativeName>
            <fullName evidence="8">ATIC</fullName>
        </alternativeName>
        <alternativeName>
            <fullName evidence="8">IMP synthase</fullName>
        </alternativeName>
        <alternativeName>
            <fullName evidence="8">Inosinicase</fullName>
        </alternativeName>
    </domain>
</protein>
<evidence type="ECO:0000256" key="3">
    <source>
        <dbReference type="ARBA" id="ARBA00007667"/>
    </source>
</evidence>
<dbReference type="PANTHER" id="PTHR11692:SF0">
    <property type="entry name" value="BIFUNCTIONAL PURINE BIOSYNTHESIS PROTEIN ATIC"/>
    <property type="match status" value="1"/>
</dbReference>
<dbReference type="Gene3D" id="3.40.140.20">
    <property type="match status" value="2"/>
</dbReference>
<evidence type="ECO:0000313" key="10">
    <source>
        <dbReference type="EMBL" id="PMC58687.1"/>
    </source>
</evidence>
<dbReference type="NCBIfam" id="NF002049">
    <property type="entry name" value="PRK00881.1"/>
    <property type="match status" value="1"/>
</dbReference>
<keyword evidence="7 8" id="KW-0511">Multifunctional enzyme</keyword>
<reference evidence="10 11" key="1">
    <citation type="submission" date="2017-09" db="EMBL/GenBank/DDBJ databases">
        <title>Bacterial strain isolated from the female urinary microbiota.</title>
        <authorList>
            <person name="Thomas-White K."/>
            <person name="Kumar N."/>
            <person name="Forster S."/>
            <person name="Putonti C."/>
            <person name="Lawley T."/>
            <person name="Wolfe A.J."/>
        </authorList>
    </citation>
    <scope>NUCLEOTIDE SEQUENCE [LARGE SCALE GENOMIC DNA]</scope>
    <source>
        <strain evidence="10 11">UMB0852</strain>
    </source>
</reference>
<dbReference type="CDD" id="cd01421">
    <property type="entry name" value="IMPCH"/>
    <property type="match status" value="1"/>
</dbReference>
<organism evidence="10 11">
    <name type="scientific">Dolosicoccus paucivorans</name>
    <dbReference type="NCBI Taxonomy" id="84521"/>
    <lineage>
        <taxon>Bacteria</taxon>
        <taxon>Bacillati</taxon>
        <taxon>Bacillota</taxon>
        <taxon>Bacilli</taxon>
        <taxon>Lactobacillales</taxon>
        <taxon>Aerococcaceae</taxon>
        <taxon>Dolosicoccus</taxon>
    </lineage>
</organism>
<dbReference type="SUPFAM" id="SSF53927">
    <property type="entry name" value="Cytidine deaminase-like"/>
    <property type="match status" value="1"/>
</dbReference>
<sequence>MRALVSVFDKTNVVPFVKGLVELGWEIISTGGTYDLLKDSDVPVIAVEEVTGFEEILDGRVKTLHPYIHGGILYRRGDENHEATIEEKGIRPIDMVINTLYPFEEAMNKPGATQASIIEMIDIGGPAMIRATAKNFKDTLIVTDPKDYDEVLEALQKDQNTVAFRQKMAQKAFALTSAYDQMIANYLLDEETSQSNLTLNYQHEETLRYGENPHQAADYYVTDDVPFTQLHGKALSYNNFNDMTACIDIVKEFEQPVCVAIKHMNPCGVAIGKDPLDAYLKAYEADSVSIFGGIIGFNRPVEEDVAQEMSQLFLEIIIAPSFTPEALEVLQKKKNLRLVTMDGLDEPAKAAKEIRQTIGGLLVQDKDVELFNEDELENVTDRPVSDEEMTDLIFAWKVAKHLNSNAVVLAKDGQTIGLGHGEVRRSWAVEKAVDRAIKDPAGAVLASDGFFFGDTIDILKEHGVKAVIQPGGSIQDPKVIEAAKEADMSLLMTHMRHFKH</sequence>
<gene>
    <name evidence="8" type="primary">purH</name>
    <name evidence="10" type="ORF">CJ205_03185</name>
</gene>